<evidence type="ECO:0000256" key="1">
    <source>
        <dbReference type="SAM" id="Coils"/>
    </source>
</evidence>
<dbReference type="AlphaFoldDB" id="A0AA86TCN9"/>
<feature type="region of interest" description="Disordered" evidence="2">
    <location>
        <begin position="1"/>
        <end position="61"/>
    </location>
</feature>
<reference evidence="3" key="1">
    <citation type="submission" date="2023-06" db="EMBL/GenBank/DDBJ databases">
        <authorList>
            <person name="Kurt Z."/>
        </authorList>
    </citation>
    <scope>NUCLEOTIDE SEQUENCE</scope>
</reference>
<feature type="compositionally biased region" description="Polar residues" evidence="2">
    <location>
        <begin position="1"/>
        <end position="17"/>
    </location>
</feature>
<reference evidence="4 5" key="2">
    <citation type="submission" date="2024-07" db="EMBL/GenBank/DDBJ databases">
        <authorList>
            <person name="Akdeniz Z."/>
        </authorList>
    </citation>
    <scope>NUCLEOTIDE SEQUENCE [LARGE SCALE GENOMIC DNA]</scope>
</reference>
<comment type="caution">
    <text evidence="3">The sequence shown here is derived from an EMBL/GenBank/DDBJ whole genome shotgun (WGS) entry which is preliminary data.</text>
</comment>
<feature type="compositionally biased region" description="Polar residues" evidence="2">
    <location>
        <begin position="37"/>
        <end position="47"/>
    </location>
</feature>
<keyword evidence="5" id="KW-1185">Reference proteome</keyword>
<organism evidence="3">
    <name type="scientific">Hexamita inflata</name>
    <dbReference type="NCBI Taxonomy" id="28002"/>
    <lineage>
        <taxon>Eukaryota</taxon>
        <taxon>Metamonada</taxon>
        <taxon>Diplomonadida</taxon>
        <taxon>Hexamitidae</taxon>
        <taxon>Hexamitinae</taxon>
        <taxon>Hexamita</taxon>
    </lineage>
</organism>
<keyword evidence="1" id="KW-0175">Coiled coil</keyword>
<protein>
    <submittedName>
        <fullName evidence="4">Hypothetical_protein</fullName>
    </submittedName>
</protein>
<accession>A0AA86TCN9</accession>
<name>A0AA86TCN9_9EUKA</name>
<gene>
    <name evidence="3" type="ORF">HINF_LOCUS1651</name>
    <name evidence="4" type="ORF">HINF_LOCUS23021</name>
</gene>
<evidence type="ECO:0000313" key="4">
    <source>
        <dbReference type="EMBL" id="CAL6011854.1"/>
    </source>
</evidence>
<evidence type="ECO:0000313" key="5">
    <source>
        <dbReference type="Proteomes" id="UP001642409"/>
    </source>
</evidence>
<dbReference type="Proteomes" id="UP001642409">
    <property type="component" value="Unassembled WGS sequence"/>
</dbReference>
<feature type="compositionally biased region" description="Polar residues" evidence="2">
    <location>
        <begin position="385"/>
        <end position="399"/>
    </location>
</feature>
<feature type="coiled-coil region" evidence="1">
    <location>
        <begin position="526"/>
        <end position="558"/>
    </location>
</feature>
<feature type="region of interest" description="Disordered" evidence="2">
    <location>
        <begin position="383"/>
        <end position="432"/>
    </location>
</feature>
<feature type="compositionally biased region" description="Low complexity" evidence="2">
    <location>
        <begin position="27"/>
        <end position="36"/>
    </location>
</feature>
<dbReference type="EMBL" id="CATOUU010000042">
    <property type="protein sequence ID" value="CAI9914006.1"/>
    <property type="molecule type" value="Genomic_DNA"/>
</dbReference>
<sequence>MQKQPNNPTEKQQNQDSNNDKKEQQDLDNQVQKQQNETSDTNQNNIQVEEEQDIESSNQSTYSDKQYFEDENITDFSTIANTDQAYEDQKQYTQPNSTRKVPVQKIKSFEQALLEAFIKEFNVQFATLREGYIHYKQNKLVTQNNTKRKNTKLQMKLIAQYCDLDLITCYNLLKNLEKQLEKWDQSIKDNISQKIVELSKQEPSLNFTQIKQQILTEFKIKEQVSKNYREINQFINGQIKLPKQVKSPESLTQNGLPRVQNLIKKQNILQRTCNITVQMINNELQAESSDDDVQISNLTITRSMKPIQLEFTQAITQTGMDTPMCNEIYVKNFISFVSNKVKQIQVGKSLIHEEIIVPIFDNQQAVPVGSNGKSCIKINKCGRNNDYSDNNQKQQTNDPQESDIDPPSYLNIYNGENTTNQNNEAGNQNNNLNFSSLFDTPPFFTKLQREPYEKLNKEETEHENNQFQRLILVQINNQTGNDFDNIFEALNFILMQNKPISQNVPKFFKRIKECFEGNKKTQKYWHDKYNELCEQVQSNNLQEEENEYEEQVQTISQTNMPNQLNTEQDQNIEQKKESNLQQHYIDYDFHLLEAITNFFKNINDKEYPSDFKDLKEALTQHQKYSHLRGNINLNFDAIKQKSHASLQDKQNSNLFVLAKGRHLKKLTLGDQQRTQIFNRITQLKKEGFSKQDTKTKIYEEYKIEEQYDLNKKSVDEIINNQFKSKQ</sequence>
<evidence type="ECO:0000313" key="3">
    <source>
        <dbReference type="EMBL" id="CAI9914006.1"/>
    </source>
</evidence>
<evidence type="ECO:0000256" key="2">
    <source>
        <dbReference type="SAM" id="MobiDB-lite"/>
    </source>
</evidence>
<dbReference type="EMBL" id="CAXDID020000065">
    <property type="protein sequence ID" value="CAL6011854.1"/>
    <property type="molecule type" value="Genomic_DNA"/>
</dbReference>
<proteinExistence type="predicted"/>
<feature type="compositionally biased region" description="Low complexity" evidence="2">
    <location>
        <begin position="414"/>
        <end position="432"/>
    </location>
</feature>